<evidence type="ECO:0000256" key="6">
    <source>
        <dbReference type="ARBA" id="ARBA00035137"/>
    </source>
</evidence>
<reference evidence="10" key="1">
    <citation type="submission" date="2016-09" db="EMBL/GenBank/DDBJ databases">
        <authorList>
            <person name="Jeantristanb JTB J.-T."/>
            <person name="Ricardo R."/>
        </authorList>
    </citation>
    <scope>NUCLEOTIDE SEQUENCE [LARGE SCALE GENOMIC DNA]</scope>
</reference>
<dbReference type="GO" id="GO:0003735">
    <property type="term" value="F:structural constituent of ribosome"/>
    <property type="evidence" value="ECO:0007669"/>
    <property type="project" value="InterPro"/>
</dbReference>
<comment type="similarity">
    <text evidence="2">Belongs to the mitochondrion-specific ribosomal protein mS23 family.</text>
</comment>
<comment type="subcellular location">
    <subcellularLocation>
        <location evidence="1">Mitochondrion</location>
    </subcellularLocation>
</comment>
<evidence type="ECO:0000256" key="8">
    <source>
        <dbReference type="SAM" id="MobiDB-lite"/>
    </source>
</evidence>
<proteinExistence type="inferred from homology"/>
<organism evidence="9 10">
    <name type="scientific">Microbotryum intermedium</name>
    <dbReference type="NCBI Taxonomy" id="269621"/>
    <lineage>
        <taxon>Eukaryota</taxon>
        <taxon>Fungi</taxon>
        <taxon>Dikarya</taxon>
        <taxon>Basidiomycota</taxon>
        <taxon>Pucciniomycotina</taxon>
        <taxon>Microbotryomycetes</taxon>
        <taxon>Microbotryales</taxon>
        <taxon>Microbotryaceae</taxon>
        <taxon>Microbotryum</taxon>
    </lineage>
</organism>
<dbReference type="PANTHER" id="PTHR37799">
    <property type="entry name" value="37S RIBOSOMAL PROTEIN S25, MITOCHONDRIAL"/>
    <property type="match status" value="1"/>
</dbReference>
<dbReference type="Pfam" id="PF13741">
    <property type="entry name" value="MRP-S25"/>
    <property type="match status" value="1"/>
</dbReference>
<evidence type="ECO:0000256" key="5">
    <source>
        <dbReference type="ARBA" id="ARBA00023274"/>
    </source>
</evidence>
<evidence type="ECO:0000256" key="3">
    <source>
        <dbReference type="ARBA" id="ARBA00022980"/>
    </source>
</evidence>
<evidence type="ECO:0000256" key="2">
    <source>
        <dbReference type="ARBA" id="ARBA00009864"/>
    </source>
</evidence>
<accession>A0A238F7W7</accession>
<sequence length="324" mass="35684">MNSRKAARTIPSTISRLLKSQAFLKSPPAAFEALLSHPPPPSLVRTLPSRPIDDLPRLHRGRPSNASSTKGDAHGVEPQEAHTNRTPPRRPNTKHAKPLPIVFPEDRIRRQFFLDHPFEAYRPKDLNELETVQNAAHGPQGKAWTELRQRSIVPGPDDVIAFTLNLTQAHSIPPSKAYAHALSQYRTLKAEHETATSAAVDEARAHGAHFFGEVERGLVSEERALDEWKDAKTIQEQLLAQASARGRGGNAAVAAASASSSATTVDNRAERMPWSGAVGFNRIEEQPNSKYELTGGDRYLERFEARFLNQAALAAQEAKQGSER</sequence>
<name>A0A238F7W7_9BASI</name>
<evidence type="ECO:0000256" key="7">
    <source>
        <dbReference type="ARBA" id="ARBA00035421"/>
    </source>
</evidence>
<protein>
    <recommendedName>
        <fullName evidence="6">Small ribosomal subunit protein mS23</fullName>
    </recommendedName>
    <alternativeName>
        <fullName evidence="7">37S ribosomal protein S25, mitochondrial</fullName>
    </alternativeName>
</protein>
<evidence type="ECO:0000313" key="9">
    <source>
        <dbReference type="EMBL" id="SCV67964.1"/>
    </source>
</evidence>
<dbReference type="AlphaFoldDB" id="A0A238F7W7"/>
<dbReference type="PANTHER" id="PTHR37799:SF1">
    <property type="entry name" value="SMALL RIBOSOMAL SUBUNIT PROTEIN MS23"/>
    <property type="match status" value="1"/>
</dbReference>
<evidence type="ECO:0000256" key="4">
    <source>
        <dbReference type="ARBA" id="ARBA00023128"/>
    </source>
</evidence>
<keyword evidence="4" id="KW-0496">Mitochondrion</keyword>
<evidence type="ECO:0000256" key="1">
    <source>
        <dbReference type="ARBA" id="ARBA00004173"/>
    </source>
</evidence>
<dbReference type="EMBL" id="FMSP01000003">
    <property type="protein sequence ID" value="SCV67964.1"/>
    <property type="molecule type" value="Genomic_DNA"/>
</dbReference>
<keyword evidence="3" id="KW-0689">Ribosomal protein</keyword>
<dbReference type="STRING" id="269621.A0A238F7W7"/>
<dbReference type="GO" id="GO:0005763">
    <property type="term" value="C:mitochondrial small ribosomal subunit"/>
    <property type="evidence" value="ECO:0007669"/>
    <property type="project" value="InterPro"/>
</dbReference>
<keyword evidence="5" id="KW-0687">Ribonucleoprotein</keyword>
<dbReference type="Proteomes" id="UP000198372">
    <property type="component" value="Unassembled WGS sequence"/>
</dbReference>
<feature type="region of interest" description="Disordered" evidence="8">
    <location>
        <begin position="34"/>
        <end position="97"/>
    </location>
</feature>
<feature type="compositionally biased region" description="Basic and acidic residues" evidence="8">
    <location>
        <begin position="71"/>
        <end position="83"/>
    </location>
</feature>
<dbReference type="InterPro" id="IPR016939">
    <property type="entry name" value="Ribosomal_mS23_fun"/>
</dbReference>
<feature type="compositionally biased region" description="Basic residues" evidence="8">
    <location>
        <begin position="87"/>
        <end position="97"/>
    </location>
</feature>
<dbReference type="OrthoDB" id="5542239at2759"/>
<keyword evidence="10" id="KW-1185">Reference proteome</keyword>
<gene>
    <name evidence="9" type="ORF">BQ2448_85</name>
</gene>
<evidence type="ECO:0000313" key="10">
    <source>
        <dbReference type="Proteomes" id="UP000198372"/>
    </source>
</evidence>